<feature type="binding site" evidence="5">
    <location>
        <begin position="190"/>
        <end position="193"/>
    </location>
    <ligand>
        <name>substrate</name>
    </ligand>
</feature>
<dbReference type="InterPro" id="IPR050320">
    <property type="entry name" value="N5-glutamine_MTase"/>
</dbReference>
<feature type="binding site" evidence="5">
    <location>
        <begin position="125"/>
        <end position="129"/>
    </location>
    <ligand>
        <name>S-adenosyl-L-methionine</name>
        <dbReference type="ChEBI" id="CHEBI:59789"/>
    </ligand>
</feature>
<evidence type="ECO:0000256" key="3">
    <source>
        <dbReference type="ARBA" id="ARBA00022691"/>
    </source>
</evidence>
<dbReference type="InterPro" id="IPR040758">
    <property type="entry name" value="PrmC_N"/>
</dbReference>
<gene>
    <name evidence="5" type="primary">prmC</name>
    <name evidence="8" type="ORF">P343_07165</name>
</gene>
<evidence type="ECO:0000256" key="2">
    <source>
        <dbReference type="ARBA" id="ARBA00022679"/>
    </source>
</evidence>
<dbReference type="InterPro" id="IPR007848">
    <property type="entry name" value="Small_mtfrase_dom"/>
</dbReference>
<dbReference type="EC" id="2.1.1.297" evidence="5"/>
<evidence type="ECO:0000313" key="8">
    <source>
        <dbReference type="EMBL" id="EST12403.1"/>
    </source>
</evidence>
<comment type="caution">
    <text evidence="5">Lacks conserved residue(s) required for the propagation of feature annotation.</text>
</comment>
<dbReference type="HAMAP" id="MF_02126">
    <property type="entry name" value="RF_methyltr_PrmC"/>
    <property type="match status" value="1"/>
</dbReference>
<dbReference type="NCBIfam" id="TIGR03534">
    <property type="entry name" value="RF_mod_PrmC"/>
    <property type="match status" value="1"/>
</dbReference>
<feature type="domain" description="Release factor glutamine methyltransferase N-terminal" evidence="7">
    <location>
        <begin position="7"/>
        <end position="76"/>
    </location>
</feature>
<accession>V6IY68</accession>
<keyword evidence="2 5" id="KW-0808">Transferase</keyword>
<dbReference type="STRING" id="1395513.P343_07165"/>
<dbReference type="InterPro" id="IPR019874">
    <property type="entry name" value="RF_methyltr_PrmC"/>
</dbReference>
<reference evidence="8 9" key="1">
    <citation type="journal article" date="2013" name="Genome Announc.">
        <title>Genome Sequence of Sporolactobacillus laevolacticus DSM442, an Efficient Polymer-Grade D-Lactate Producer from Agricultural Waste Cottonseed as a Nitrogen Source.</title>
        <authorList>
            <person name="Wang H."/>
            <person name="Wang L."/>
            <person name="Ju J."/>
            <person name="Yu B."/>
            <person name="Ma Y."/>
        </authorList>
    </citation>
    <scope>NUCLEOTIDE SEQUENCE [LARGE SCALE GENOMIC DNA]</scope>
    <source>
        <strain evidence="8 9">DSM 442</strain>
    </source>
</reference>
<keyword evidence="1 5" id="KW-0489">Methyltransferase</keyword>
<dbReference type="Proteomes" id="UP000018296">
    <property type="component" value="Unassembled WGS sequence"/>
</dbReference>
<dbReference type="SUPFAM" id="SSF53335">
    <property type="entry name" value="S-adenosyl-L-methionine-dependent methyltransferases"/>
    <property type="match status" value="1"/>
</dbReference>
<evidence type="ECO:0000313" key="9">
    <source>
        <dbReference type="Proteomes" id="UP000018296"/>
    </source>
</evidence>
<dbReference type="PANTHER" id="PTHR18895">
    <property type="entry name" value="HEMK METHYLTRANSFERASE"/>
    <property type="match status" value="1"/>
</dbReference>
<dbReference type="PANTHER" id="PTHR18895:SF74">
    <property type="entry name" value="MTRF1L RELEASE FACTOR GLUTAMINE METHYLTRANSFERASE"/>
    <property type="match status" value="1"/>
</dbReference>
<dbReference type="PATRIC" id="fig|1395513.3.peg.1455"/>
<dbReference type="Gene3D" id="3.40.50.150">
    <property type="entry name" value="Vaccinia Virus protein VP39"/>
    <property type="match status" value="1"/>
</dbReference>
<evidence type="ECO:0000256" key="5">
    <source>
        <dbReference type="HAMAP-Rule" id="MF_02126"/>
    </source>
</evidence>
<dbReference type="RefSeq" id="WP_023509708.1">
    <property type="nucleotide sequence ID" value="NZ_AWTC01000005.1"/>
</dbReference>
<feature type="domain" description="Methyltransferase small" evidence="6">
    <location>
        <begin position="115"/>
        <end position="198"/>
    </location>
</feature>
<evidence type="ECO:0000256" key="1">
    <source>
        <dbReference type="ARBA" id="ARBA00022603"/>
    </source>
</evidence>
<dbReference type="AlphaFoldDB" id="V6IY68"/>
<dbReference type="InterPro" id="IPR002052">
    <property type="entry name" value="DNA_methylase_N6_adenine_CS"/>
</dbReference>
<name>V6IY68_9BACL</name>
<dbReference type="GO" id="GO:0003676">
    <property type="term" value="F:nucleic acid binding"/>
    <property type="evidence" value="ECO:0007669"/>
    <property type="project" value="InterPro"/>
</dbReference>
<dbReference type="EMBL" id="AWTC01000005">
    <property type="protein sequence ID" value="EST12403.1"/>
    <property type="molecule type" value="Genomic_DNA"/>
</dbReference>
<evidence type="ECO:0000259" key="7">
    <source>
        <dbReference type="Pfam" id="PF17827"/>
    </source>
</evidence>
<evidence type="ECO:0000259" key="6">
    <source>
        <dbReference type="Pfam" id="PF05175"/>
    </source>
</evidence>
<dbReference type="Pfam" id="PF05175">
    <property type="entry name" value="MTS"/>
    <property type="match status" value="1"/>
</dbReference>
<organism evidence="8 9">
    <name type="scientific">Sporolactobacillus laevolacticus DSM 442</name>
    <dbReference type="NCBI Taxonomy" id="1395513"/>
    <lineage>
        <taxon>Bacteria</taxon>
        <taxon>Bacillati</taxon>
        <taxon>Bacillota</taxon>
        <taxon>Bacilli</taxon>
        <taxon>Bacillales</taxon>
        <taxon>Sporolactobacillaceae</taxon>
        <taxon>Sporolactobacillus</taxon>
    </lineage>
</organism>
<dbReference type="NCBIfam" id="TIGR00536">
    <property type="entry name" value="hemK_fam"/>
    <property type="match status" value="1"/>
</dbReference>
<dbReference type="CDD" id="cd02440">
    <property type="entry name" value="AdoMet_MTases"/>
    <property type="match status" value="1"/>
</dbReference>
<proteinExistence type="inferred from homology"/>
<comment type="similarity">
    <text evidence="5">Belongs to the protein N5-glutamine methyltransferase family. PrmC subfamily.</text>
</comment>
<dbReference type="InterPro" id="IPR004556">
    <property type="entry name" value="HemK-like"/>
</dbReference>
<dbReference type="eggNOG" id="COG2890">
    <property type="taxonomic scope" value="Bacteria"/>
</dbReference>
<comment type="catalytic activity">
    <reaction evidence="4 5">
        <text>L-glutaminyl-[peptide chain release factor] + S-adenosyl-L-methionine = N(5)-methyl-L-glutaminyl-[peptide chain release factor] + S-adenosyl-L-homocysteine + H(+)</text>
        <dbReference type="Rhea" id="RHEA:42896"/>
        <dbReference type="Rhea" id="RHEA-COMP:10271"/>
        <dbReference type="Rhea" id="RHEA-COMP:10272"/>
        <dbReference type="ChEBI" id="CHEBI:15378"/>
        <dbReference type="ChEBI" id="CHEBI:30011"/>
        <dbReference type="ChEBI" id="CHEBI:57856"/>
        <dbReference type="ChEBI" id="CHEBI:59789"/>
        <dbReference type="ChEBI" id="CHEBI:61891"/>
        <dbReference type="EC" id="2.1.1.297"/>
    </reaction>
</comment>
<dbReference type="GO" id="GO:0102559">
    <property type="term" value="F:peptide chain release factor N(5)-glutamine methyltransferase activity"/>
    <property type="evidence" value="ECO:0007669"/>
    <property type="project" value="UniProtKB-EC"/>
</dbReference>
<keyword evidence="9" id="KW-1185">Reference proteome</keyword>
<dbReference type="OrthoDB" id="9800643at2"/>
<dbReference type="InterPro" id="IPR029063">
    <property type="entry name" value="SAM-dependent_MTases_sf"/>
</dbReference>
<keyword evidence="3 5" id="KW-0949">S-adenosyl-L-methionine</keyword>
<evidence type="ECO:0000256" key="4">
    <source>
        <dbReference type="ARBA" id="ARBA00048391"/>
    </source>
</evidence>
<dbReference type="Gene3D" id="1.10.8.10">
    <property type="entry name" value="DNA helicase RuvA subunit, C-terminal domain"/>
    <property type="match status" value="1"/>
</dbReference>
<feature type="binding site" evidence="5">
    <location>
        <position position="148"/>
    </location>
    <ligand>
        <name>S-adenosyl-L-methionine</name>
        <dbReference type="ChEBI" id="CHEBI:59789"/>
    </ligand>
</feature>
<protein>
    <recommendedName>
        <fullName evidence="5">Release factor glutamine methyltransferase</fullName>
        <shortName evidence="5">RF MTase</shortName>
        <ecNumber evidence="5">2.1.1.297</ecNumber>
    </recommendedName>
    <alternativeName>
        <fullName evidence="5">N5-glutamine methyltransferase PrmC</fullName>
    </alternativeName>
    <alternativeName>
        <fullName evidence="5">Protein-(glutamine-N5) MTase PrmC</fullName>
    </alternativeName>
    <alternativeName>
        <fullName evidence="5">Protein-glutamine N-methyltransferase PrmC</fullName>
    </alternativeName>
</protein>
<comment type="caution">
    <text evidence="8">The sequence shown here is derived from an EMBL/GenBank/DDBJ whole genome shotgun (WGS) entry which is preliminary data.</text>
</comment>
<comment type="function">
    <text evidence="5">Methylates the class 1 translation termination release factors RF1/PrfA and RF2/PrfB on the glutamine residue of the universally conserved GGQ motif.</text>
</comment>
<dbReference type="Pfam" id="PF17827">
    <property type="entry name" value="PrmC_N"/>
    <property type="match status" value="1"/>
</dbReference>
<feature type="binding site" evidence="5">
    <location>
        <position position="190"/>
    </location>
    <ligand>
        <name>S-adenosyl-L-methionine</name>
        <dbReference type="ChEBI" id="CHEBI:59789"/>
    </ligand>
</feature>
<sequence>MTEKRYELLNWASALLKAHHRDTNIGEILLCERLQISRTALLAGLREPVSDQDASWVRECVSDHVYHGTPVQYMIGSAPFYGRSFKVTPDVLIPRQETEELVWRVGQWADRYFSNQKQLAVCDIGTGSGAIAVTLALEHPEWHVTAVDVSAKALDVARQNAALLGAKVNFRQGDLLEPLNGESFDLLVSNPPYITSQEMDRLDDTVSHFEPHLALFGGEDGLDFYRRIINDLPLIFGQSPYFIAAFEIGAYQGKAVKELIHSAFPHHIESLSIEKDIAGYDRNVLAVLRKPAL</sequence>
<dbReference type="PROSITE" id="PS00092">
    <property type="entry name" value="N6_MTASE"/>
    <property type="match status" value="1"/>
</dbReference>
<dbReference type="GO" id="GO:0032259">
    <property type="term" value="P:methylation"/>
    <property type="evidence" value="ECO:0007669"/>
    <property type="project" value="UniProtKB-KW"/>
</dbReference>